<feature type="region of interest" description="Disordered" evidence="1">
    <location>
        <begin position="1024"/>
        <end position="1050"/>
    </location>
</feature>
<feature type="compositionally biased region" description="Low complexity" evidence="1">
    <location>
        <begin position="497"/>
        <end position="522"/>
    </location>
</feature>
<keyword evidence="4" id="KW-1185">Reference proteome</keyword>
<dbReference type="Proteomes" id="UP001497516">
    <property type="component" value="Chromosome 10"/>
</dbReference>
<feature type="compositionally biased region" description="Basic and acidic residues" evidence="1">
    <location>
        <begin position="548"/>
        <end position="559"/>
    </location>
</feature>
<reference evidence="3 4" key="1">
    <citation type="submission" date="2024-04" db="EMBL/GenBank/DDBJ databases">
        <authorList>
            <person name="Fracassetti M."/>
        </authorList>
    </citation>
    <scope>NUCLEOTIDE SEQUENCE [LARGE SCALE GENOMIC DNA]</scope>
</reference>
<evidence type="ECO:0000256" key="1">
    <source>
        <dbReference type="SAM" id="MobiDB-lite"/>
    </source>
</evidence>
<dbReference type="AlphaFoldDB" id="A0AAV2CW04"/>
<feature type="compositionally biased region" description="Low complexity" evidence="1">
    <location>
        <begin position="270"/>
        <end position="286"/>
    </location>
</feature>
<dbReference type="Gene3D" id="6.10.140.340">
    <property type="match status" value="1"/>
</dbReference>
<dbReference type="Pfam" id="PF07303">
    <property type="entry name" value="Occludin_ELL"/>
    <property type="match status" value="1"/>
</dbReference>
<dbReference type="PROSITE" id="PS51980">
    <property type="entry name" value="OCEL"/>
    <property type="match status" value="1"/>
</dbReference>
<feature type="compositionally biased region" description="Basic and acidic residues" evidence="1">
    <location>
        <begin position="759"/>
        <end position="790"/>
    </location>
</feature>
<evidence type="ECO:0000313" key="4">
    <source>
        <dbReference type="Proteomes" id="UP001497516"/>
    </source>
</evidence>
<feature type="compositionally biased region" description="Acidic residues" evidence="1">
    <location>
        <begin position="583"/>
        <end position="598"/>
    </location>
</feature>
<gene>
    <name evidence="3" type="ORF">LTRI10_LOCUS8101</name>
</gene>
<feature type="region of interest" description="Disordered" evidence="1">
    <location>
        <begin position="646"/>
        <end position="973"/>
    </location>
</feature>
<feature type="domain" description="OCEL" evidence="2">
    <location>
        <begin position="1051"/>
        <end position="1159"/>
    </location>
</feature>
<proteinExistence type="predicted"/>
<feature type="compositionally biased region" description="Basic and acidic residues" evidence="1">
    <location>
        <begin position="461"/>
        <end position="474"/>
    </location>
</feature>
<feature type="region of interest" description="Disordered" evidence="1">
    <location>
        <begin position="225"/>
        <end position="297"/>
    </location>
</feature>
<accession>A0AAV2CW04</accession>
<evidence type="ECO:0000259" key="2">
    <source>
        <dbReference type="PROSITE" id="PS51980"/>
    </source>
</evidence>
<feature type="compositionally biased region" description="Basic and acidic residues" evidence="1">
    <location>
        <begin position="833"/>
        <end position="866"/>
    </location>
</feature>
<feature type="compositionally biased region" description="Gly residues" evidence="1">
    <location>
        <begin position="7"/>
        <end position="24"/>
    </location>
</feature>
<organism evidence="3 4">
    <name type="scientific">Linum trigynum</name>
    <dbReference type="NCBI Taxonomy" id="586398"/>
    <lineage>
        <taxon>Eukaryota</taxon>
        <taxon>Viridiplantae</taxon>
        <taxon>Streptophyta</taxon>
        <taxon>Embryophyta</taxon>
        <taxon>Tracheophyta</taxon>
        <taxon>Spermatophyta</taxon>
        <taxon>Magnoliopsida</taxon>
        <taxon>eudicotyledons</taxon>
        <taxon>Gunneridae</taxon>
        <taxon>Pentapetalae</taxon>
        <taxon>rosids</taxon>
        <taxon>fabids</taxon>
        <taxon>Malpighiales</taxon>
        <taxon>Linaceae</taxon>
        <taxon>Linum</taxon>
    </lineage>
</organism>
<dbReference type="PANTHER" id="PTHR38372">
    <property type="entry name" value="DENTIN SIALOPHOSPHOPROTEIN-LIKE PROTEIN"/>
    <property type="match status" value="1"/>
</dbReference>
<feature type="compositionally biased region" description="Low complexity" evidence="1">
    <location>
        <begin position="52"/>
        <end position="66"/>
    </location>
</feature>
<dbReference type="PANTHER" id="PTHR38372:SF2">
    <property type="entry name" value="DENTIN SIALOPHOSPHOPROTEIN-LIKE PROTEIN"/>
    <property type="match status" value="1"/>
</dbReference>
<dbReference type="InterPro" id="IPR010844">
    <property type="entry name" value="Occludin_ELL"/>
</dbReference>
<feature type="compositionally biased region" description="Basic and acidic residues" evidence="1">
    <location>
        <begin position="711"/>
        <end position="721"/>
    </location>
</feature>
<name>A0AAV2CW04_9ROSI</name>
<feature type="region of interest" description="Disordered" evidence="1">
    <location>
        <begin position="1"/>
        <end position="83"/>
    </location>
</feature>
<feature type="region of interest" description="Disordered" evidence="1">
    <location>
        <begin position="440"/>
        <end position="598"/>
    </location>
</feature>
<feature type="compositionally biased region" description="Polar residues" evidence="1">
    <location>
        <begin position="690"/>
        <end position="702"/>
    </location>
</feature>
<dbReference type="EMBL" id="OZ034814">
    <property type="protein sequence ID" value="CAL1360682.1"/>
    <property type="molecule type" value="Genomic_DNA"/>
</dbReference>
<feature type="compositionally biased region" description="Basic and acidic residues" evidence="1">
    <location>
        <begin position="1024"/>
        <end position="1038"/>
    </location>
</feature>
<feature type="compositionally biased region" description="Polar residues" evidence="1">
    <location>
        <begin position="889"/>
        <end position="901"/>
    </location>
</feature>
<evidence type="ECO:0000313" key="3">
    <source>
        <dbReference type="EMBL" id="CAL1360682.1"/>
    </source>
</evidence>
<feature type="compositionally biased region" description="Polar residues" evidence="1">
    <location>
        <begin position="259"/>
        <end position="268"/>
    </location>
</feature>
<protein>
    <recommendedName>
        <fullName evidence="2">OCEL domain-containing protein</fullName>
    </recommendedName>
</protein>
<sequence>MFAGSSKLGGGGRGGSSGRGGGPGAQRHPSSSFSHPPSALHRPPTASRLSLGGNPRNNRSGGSSNSKNATSGPGGVEESFSLVPGNSPPAFAMIIKLAPDLVDEIRTLEAQGDSARIKFDSMANNPNGNVIKVGNKEFRFVWSRESGDLIDIYEQRQSGEDGNGLLVESGSVWRKVNVQRVLDESTQNNVKMRSEEAERKHKSRKAIVLDPSNPSLKNPIKQLAAAEVNPRRMGFKQKKEPPLKKRKVEPAQVGGPTKSFKTGVTSAANPRGRLSSSPLPSTPERSGVPASPLGTGSSIKVHTSSEEITPNQFKGKQNAGSEKGILSGSGNAIKEAARSKGNFGAKPVDIENMLTYFLTENKTNGMTIKSLEKAIGDSVPGAAKKIEPILRKIAICQAPGRYFLKSSVDMESVKKPSFDSGSSPEENGRQILASMDNHEKRPTPEQAFLDNPAIPYPQSDSRMDGEANASEKIDILGLSSSPDLFAGDRKESDNNSDGRTASSSESSSDSDSSDSDSGSNKSKSSDSDSDASSSGKEASDEDVDIMSSDDRELPSDNKLHMSSSPDQWRSMLHNGTEEKQDGEGSDAVDIDIEGDGSDAVDIERELVGEEDKEIPCKEGEMLREDAASILSDHGILQDREAFIGNLFDDGNGFRHEQSDSSERTSKGKLKEVPEKKQQVGKSEYTKGQKSDSLTQAATNSGSWDAATFFESPRDRRLEDTYKTPGNEGVNVIEEVSTDLDPLQSRSEMTPGKAGLEFQPSEKIRQLTEGSKHNRKSSREKVSKSSHHELSIPKQKKAPKRPKDVSTGGRQAEILGNSKDAPKFSSINLASPKDGNRSETKKHPDAGGRALQRELSDLELGELREPLLEETPPTEKPFDRKGFLKLTDARPSTSDSHNNQDLSKGRPVGKSTLDSGRPSEDTTKSVQFGQYRPPQNLMRADNADVGNHFQKSNDGNRSRLNEAGAKVGNGIEGYGENQKKVQGAANQPHDLKRGISNNSIKQSKALASNNTIGDRAEVRRDDTVVTKENDRGQMRRESSPEEGNSSFYKYEKDTPELKGPVREFTQYKEYVEEYRDKYESYCALNKLLESYRNQFHKFGKDLEFAKGRDMERYHTILAQLKESYRQCGARHKRLKKIFVVLHEELKNLKQRIKDFANTYGKD</sequence>
<feature type="compositionally biased region" description="Basic and acidic residues" evidence="1">
    <location>
        <begin position="651"/>
        <end position="689"/>
    </location>
</feature>
<feature type="compositionally biased region" description="Low complexity" evidence="1">
    <location>
        <begin position="28"/>
        <end position="38"/>
    </location>
</feature>